<accession>A0ABM1AA32</accession>
<evidence type="ECO:0000313" key="3">
    <source>
        <dbReference type="Proteomes" id="UP000694888"/>
    </source>
</evidence>
<dbReference type="Gene3D" id="3.40.50.150">
    <property type="entry name" value="Vaccinia Virus protein VP39"/>
    <property type="match status" value="2"/>
</dbReference>
<name>A0ABM1AA32_APLCA</name>
<evidence type="ECO:0000256" key="2">
    <source>
        <dbReference type="ARBA" id="ARBA00022679"/>
    </source>
</evidence>
<dbReference type="SUPFAM" id="SSF53335">
    <property type="entry name" value="S-adenosyl-L-methionine-dependent methyltransferases"/>
    <property type="match status" value="1"/>
</dbReference>
<gene>
    <name evidence="4" type="primary">LOC106013199</name>
</gene>
<sequence length="181" mass="20883">MDTVSSDPSQFYSFKDTSDLYIKYRPTYPERLYEKVIKFCQESETCTWELAVDVACGSGQSTLPLAKFFEEADRIVKPGGSLILYSFGTDSLTHPEADRYMQYLDIHSKYVAKYHPATEKLINRYRDVTLPYLGWRREELEPYLRELSIEDYGGYVASLGSAQWFTDSPQGHDLPGEIIRT</sequence>
<evidence type="ECO:0000256" key="1">
    <source>
        <dbReference type="ARBA" id="ARBA00022603"/>
    </source>
</evidence>
<organism evidence="3 4">
    <name type="scientific">Aplysia californica</name>
    <name type="common">California sea hare</name>
    <dbReference type="NCBI Taxonomy" id="6500"/>
    <lineage>
        <taxon>Eukaryota</taxon>
        <taxon>Metazoa</taxon>
        <taxon>Spiralia</taxon>
        <taxon>Lophotrochozoa</taxon>
        <taxon>Mollusca</taxon>
        <taxon>Gastropoda</taxon>
        <taxon>Heterobranchia</taxon>
        <taxon>Euthyneura</taxon>
        <taxon>Tectipleura</taxon>
        <taxon>Aplysiida</taxon>
        <taxon>Aplysioidea</taxon>
        <taxon>Aplysiidae</taxon>
        <taxon>Aplysia</taxon>
    </lineage>
</organism>
<keyword evidence="2" id="KW-0808">Transferase</keyword>
<evidence type="ECO:0000313" key="4">
    <source>
        <dbReference type="RefSeq" id="XP_012943727.1"/>
    </source>
</evidence>
<dbReference type="InterPro" id="IPR051052">
    <property type="entry name" value="Diverse_substrate_MTase"/>
</dbReference>
<keyword evidence="3" id="KW-1185">Reference proteome</keyword>
<keyword evidence="1" id="KW-0489">Methyltransferase</keyword>
<dbReference type="GeneID" id="106013199"/>
<protein>
    <submittedName>
        <fullName evidence="4">Uncharacterized protein LOC106013199</fullName>
    </submittedName>
</protein>
<dbReference type="RefSeq" id="XP_012943727.1">
    <property type="nucleotide sequence ID" value="XM_013088273.1"/>
</dbReference>
<dbReference type="InterPro" id="IPR029063">
    <property type="entry name" value="SAM-dependent_MTases_sf"/>
</dbReference>
<dbReference type="PANTHER" id="PTHR44942:SF4">
    <property type="entry name" value="METHYLTRANSFERASE TYPE 11 DOMAIN-CONTAINING PROTEIN"/>
    <property type="match status" value="1"/>
</dbReference>
<proteinExistence type="predicted"/>
<dbReference type="PANTHER" id="PTHR44942">
    <property type="entry name" value="METHYLTRANSF_11 DOMAIN-CONTAINING PROTEIN"/>
    <property type="match status" value="1"/>
</dbReference>
<reference evidence="4" key="1">
    <citation type="submission" date="2025-08" db="UniProtKB">
        <authorList>
            <consortium name="RefSeq"/>
        </authorList>
    </citation>
    <scope>IDENTIFICATION</scope>
</reference>
<dbReference type="Proteomes" id="UP000694888">
    <property type="component" value="Unplaced"/>
</dbReference>